<proteinExistence type="predicted"/>
<dbReference type="Proteomes" id="UP000295192">
    <property type="component" value="Unassembled WGS sequence"/>
</dbReference>
<protein>
    <submittedName>
        <fullName evidence="1">Uncharacterized protein</fullName>
    </submittedName>
</protein>
<dbReference type="EMBL" id="LSRL02007209">
    <property type="protein sequence ID" value="TDG38234.1"/>
    <property type="molecule type" value="Genomic_DNA"/>
</dbReference>
<gene>
    <name evidence="1" type="ORF">AWZ03_015344</name>
</gene>
<sequence>MASMMDSSNESENTRELFRRWCDIAVIPAMEERSLDKEVSPEIITGIYTQNDKIARGEYTCTSTPTSVAKAKRSAKK</sequence>
<keyword evidence="2" id="KW-1185">Reference proteome</keyword>
<accession>A0A484ANE6</accession>
<reference evidence="1 2" key="1">
    <citation type="journal article" date="2019" name="J. Hered.">
        <title>An Improved Genome Assembly for Drosophila navojoa, the Basal Species in the mojavensis Cluster.</title>
        <authorList>
            <person name="Vanderlinde T."/>
            <person name="Dupim E.G."/>
            <person name="Nazario-Yepiz N.O."/>
            <person name="Carvalho A.B."/>
        </authorList>
    </citation>
    <scope>NUCLEOTIDE SEQUENCE [LARGE SCALE GENOMIC DNA]</scope>
    <source>
        <strain evidence="1">Navoj_Jal97</strain>
        <tissue evidence="1">Whole organism</tissue>
    </source>
</reference>
<dbReference type="AlphaFoldDB" id="A0A484ANE6"/>
<organism evidence="1 2">
    <name type="scientific">Drosophila navojoa</name>
    <name type="common">Fruit fly</name>
    <dbReference type="NCBI Taxonomy" id="7232"/>
    <lineage>
        <taxon>Eukaryota</taxon>
        <taxon>Metazoa</taxon>
        <taxon>Ecdysozoa</taxon>
        <taxon>Arthropoda</taxon>
        <taxon>Hexapoda</taxon>
        <taxon>Insecta</taxon>
        <taxon>Pterygota</taxon>
        <taxon>Neoptera</taxon>
        <taxon>Endopterygota</taxon>
        <taxon>Diptera</taxon>
        <taxon>Brachycera</taxon>
        <taxon>Muscomorpha</taxon>
        <taxon>Ephydroidea</taxon>
        <taxon>Drosophilidae</taxon>
        <taxon>Drosophila</taxon>
    </lineage>
</organism>
<evidence type="ECO:0000313" key="1">
    <source>
        <dbReference type="EMBL" id="TDG38234.1"/>
    </source>
</evidence>
<dbReference type="OMA" id="ARGEYTC"/>
<evidence type="ECO:0000313" key="2">
    <source>
        <dbReference type="Proteomes" id="UP000295192"/>
    </source>
</evidence>
<name>A0A484ANE6_DRONA</name>
<comment type="caution">
    <text evidence="1">The sequence shown here is derived from an EMBL/GenBank/DDBJ whole genome shotgun (WGS) entry which is preliminary data.</text>
</comment>